<reference evidence="1" key="2">
    <citation type="submission" date="2021-01" db="EMBL/GenBank/DDBJ databases">
        <authorList>
            <person name="Schikora-Tamarit M.A."/>
        </authorList>
    </citation>
    <scope>NUCLEOTIDE SEQUENCE</scope>
    <source>
        <strain evidence="1">CBS2887</strain>
    </source>
</reference>
<proteinExistence type="predicted"/>
<dbReference type="Proteomes" id="UP000774326">
    <property type="component" value="Unassembled WGS sequence"/>
</dbReference>
<evidence type="ECO:0000313" key="1">
    <source>
        <dbReference type="EMBL" id="KAH3683567.1"/>
    </source>
</evidence>
<dbReference type="EMBL" id="JAEUBG010003043">
    <property type="protein sequence ID" value="KAH3683567.1"/>
    <property type="molecule type" value="Genomic_DNA"/>
</dbReference>
<dbReference type="AlphaFoldDB" id="A0A9P8Q3I2"/>
<reference evidence="1" key="1">
    <citation type="journal article" date="2021" name="Open Biol.">
        <title>Shared evolutionary footprints suggest mitochondrial oxidative damage underlies multiple complex I losses in fungi.</title>
        <authorList>
            <person name="Schikora-Tamarit M.A."/>
            <person name="Marcet-Houben M."/>
            <person name="Nosek J."/>
            <person name="Gabaldon T."/>
        </authorList>
    </citation>
    <scope>NUCLEOTIDE SEQUENCE</scope>
    <source>
        <strain evidence="1">CBS2887</strain>
    </source>
</reference>
<gene>
    <name evidence="1" type="ORF">WICPIJ_005463</name>
</gene>
<protein>
    <submittedName>
        <fullName evidence="1">Uncharacterized protein</fullName>
    </submittedName>
</protein>
<sequence>MSLPSLTELLIRYFQVLKSSSFSKSNLSVPVKVRISSGIDLTSPVTCKSLTRMYTSCSDFKGFKACMVFNPTFGMMFLSITEASGDLLTIEAFWSTLTLFFSQPRWNQVVKISKEGYFLAAFSKIWNDSLNLPSSLKISCNSFKESISLGVFSIRLRQLVKDSSCLPDLSKM</sequence>
<evidence type="ECO:0000313" key="2">
    <source>
        <dbReference type="Proteomes" id="UP000774326"/>
    </source>
</evidence>
<name>A0A9P8Q3I2_WICPI</name>
<accession>A0A9P8Q3I2</accession>
<comment type="caution">
    <text evidence="1">The sequence shown here is derived from an EMBL/GenBank/DDBJ whole genome shotgun (WGS) entry which is preliminary data.</text>
</comment>
<organism evidence="1 2">
    <name type="scientific">Wickerhamomyces pijperi</name>
    <name type="common">Yeast</name>
    <name type="synonym">Pichia pijperi</name>
    <dbReference type="NCBI Taxonomy" id="599730"/>
    <lineage>
        <taxon>Eukaryota</taxon>
        <taxon>Fungi</taxon>
        <taxon>Dikarya</taxon>
        <taxon>Ascomycota</taxon>
        <taxon>Saccharomycotina</taxon>
        <taxon>Saccharomycetes</taxon>
        <taxon>Phaffomycetales</taxon>
        <taxon>Wickerhamomycetaceae</taxon>
        <taxon>Wickerhamomyces</taxon>
    </lineage>
</organism>
<keyword evidence="2" id="KW-1185">Reference proteome</keyword>